<dbReference type="AlphaFoldDB" id="A0A9N9X082"/>
<keyword evidence="2" id="KW-1185">Reference proteome</keyword>
<proteinExistence type="predicted"/>
<dbReference type="Proteomes" id="UP001153737">
    <property type="component" value="Chromosome 2"/>
</dbReference>
<dbReference type="OrthoDB" id="6775559at2759"/>
<dbReference type="EMBL" id="OU896708">
    <property type="protein sequence ID" value="CAG9818872.1"/>
    <property type="molecule type" value="Genomic_DNA"/>
</dbReference>
<name>A0A9N9X082_PHACE</name>
<accession>A0A9N9X082</accession>
<sequence>MIIDILQEQMKKIECTKSYASVASTPALSKTPIRPHTPKNVPPVLMKPKNVQDAKVTKADLQSKINPSELNISINSVKTAKNGVVVINCSSEQECQKLLQNIQEQDTEGKYTVQLPQMKKPRFKIIMSTASNDMEEISNCLKQQNQFIRDDDDLNITFIKPIRNNKSIVFGECSGDLFGRLMAYKKLRAQIRELSKNIEKMLQLLSSK</sequence>
<evidence type="ECO:0000313" key="1">
    <source>
        <dbReference type="EMBL" id="CAG9818872.1"/>
    </source>
</evidence>
<reference evidence="1" key="2">
    <citation type="submission" date="2022-10" db="EMBL/GenBank/DDBJ databases">
        <authorList>
            <consortium name="ENA_rothamsted_submissions"/>
            <consortium name="culmorum"/>
            <person name="King R."/>
        </authorList>
    </citation>
    <scope>NUCLEOTIDE SEQUENCE</scope>
</reference>
<evidence type="ECO:0000313" key="2">
    <source>
        <dbReference type="Proteomes" id="UP001153737"/>
    </source>
</evidence>
<reference evidence="1" key="1">
    <citation type="submission" date="2022-01" db="EMBL/GenBank/DDBJ databases">
        <authorList>
            <person name="King R."/>
        </authorList>
    </citation>
    <scope>NUCLEOTIDE SEQUENCE</scope>
</reference>
<organism evidence="1 2">
    <name type="scientific">Phaedon cochleariae</name>
    <name type="common">Mustard beetle</name>
    <dbReference type="NCBI Taxonomy" id="80249"/>
    <lineage>
        <taxon>Eukaryota</taxon>
        <taxon>Metazoa</taxon>
        <taxon>Ecdysozoa</taxon>
        <taxon>Arthropoda</taxon>
        <taxon>Hexapoda</taxon>
        <taxon>Insecta</taxon>
        <taxon>Pterygota</taxon>
        <taxon>Neoptera</taxon>
        <taxon>Endopterygota</taxon>
        <taxon>Coleoptera</taxon>
        <taxon>Polyphaga</taxon>
        <taxon>Cucujiformia</taxon>
        <taxon>Chrysomeloidea</taxon>
        <taxon>Chrysomelidae</taxon>
        <taxon>Chrysomelinae</taxon>
        <taxon>Chrysomelini</taxon>
        <taxon>Phaedon</taxon>
    </lineage>
</organism>
<protein>
    <submittedName>
        <fullName evidence="1">Uncharacterized protein</fullName>
    </submittedName>
</protein>
<gene>
    <name evidence="1" type="ORF">PHAECO_LOCUS6208</name>
</gene>